<dbReference type="PANTHER" id="PTHR34001:SF3">
    <property type="entry name" value="BLL7405 PROTEIN"/>
    <property type="match status" value="1"/>
</dbReference>
<name>A0A506UDB7_9HYPH</name>
<evidence type="ECO:0000256" key="6">
    <source>
        <dbReference type="SAM" id="SignalP"/>
    </source>
</evidence>
<evidence type="ECO:0000259" key="7">
    <source>
        <dbReference type="Pfam" id="PF13505"/>
    </source>
</evidence>
<feature type="chain" id="PRO_5021329889" evidence="6">
    <location>
        <begin position="21"/>
        <end position="227"/>
    </location>
</feature>
<dbReference type="GO" id="GO:0009279">
    <property type="term" value="C:cell outer membrane"/>
    <property type="evidence" value="ECO:0007669"/>
    <property type="project" value="UniProtKB-SubCell"/>
</dbReference>
<dbReference type="OrthoDB" id="7916126at2"/>
<reference evidence="8 9" key="1">
    <citation type="submission" date="2019-06" db="EMBL/GenBank/DDBJ databases">
        <authorList>
            <person name="Li M."/>
        </authorList>
    </citation>
    <scope>NUCLEOTIDE SEQUENCE [LARGE SCALE GENOMIC DNA]</scope>
    <source>
        <strain evidence="8 9">BGMRC2036</strain>
    </source>
</reference>
<dbReference type="InterPro" id="IPR027385">
    <property type="entry name" value="Beta-barrel_OMP"/>
</dbReference>
<protein>
    <submittedName>
        <fullName evidence="8">Porin family protein</fullName>
    </submittedName>
</protein>
<keyword evidence="3" id="KW-0472">Membrane</keyword>
<evidence type="ECO:0000313" key="8">
    <source>
        <dbReference type="EMBL" id="TPW30795.1"/>
    </source>
</evidence>
<evidence type="ECO:0000256" key="2">
    <source>
        <dbReference type="ARBA" id="ARBA00022729"/>
    </source>
</evidence>
<dbReference type="AlphaFoldDB" id="A0A506UDB7"/>
<sequence>MKKFLLASAALATMTGSAFAADIVTPAPVYTPPPVSTPVAQQFNWSGFKVGATGGWNWNQQKFSAKDINSSSHESNSGTIGAFAGYDYQFSNNVVLGVEGDVTYNPDNNAKFTYAQGQSGKMGYDWEGSIRGRLGYAFDNTLLYTTGGWAIADGYNLANGTKKEDTYNGWTIGAGVDYAFTNNIFARVEYRYTDYGNGSSSDHGSLADVQGKDLTSNRVMAGIGVKF</sequence>
<feature type="domain" description="Outer membrane protein beta-barrel" evidence="7">
    <location>
        <begin position="35"/>
        <end position="227"/>
    </location>
</feature>
<proteinExistence type="inferred from homology"/>
<dbReference type="InterPro" id="IPR011250">
    <property type="entry name" value="OMP/PagP_B-barrel"/>
</dbReference>
<keyword evidence="2 6" id="KW-0732">Signal</keyword>
<evidence type="ECO:0000256" key="5">
    <source>
        <dbReference type="ARBA" id="ARBA00038306"/>
    </source>
</evidence>
<dbReference type="Pfam" id="PF13505">
    <property type="entry name" value="OMP_b-brl"/>
    <property type="match status" value="1"/>
</dbReference>
<dbReference type="SUPFAM" id="SSF56925">
    <property type="entry name" value="OMPA-like"/>
    <property type="match status" value="1"/>
</dbReference>
<dbReference type="EMBL" id="VHLG01000004">
    <property type="protein sequence ID" value="TPW30795.1"/>
    <property type="molecule type" value="Genomic_DNA"/>
</dbReference>
<accession>A0A506UDB7</accession>
<dbReference type="PANTHER" id="PTHR34001">
    <property type="entry name" value="BLL7405 PROTEIN"/>
    <property type="match status" value="1"/>
</dbReference>
<dbReference type="Proteomes" id="UP000318801">
    <property type="component" value="Unassembled WGS sequence"/>
</dbReference>
<keyword evidence="9" id="KW-1185">Reference proteome</keyword>
<dbReference type="Gene3D" id="2.40.160.20">
    <property type="match status" value="1"/>
</dbReference>
<comment type="subcellular location">
    <subcellularLocation>
        <location evidence="1">Cell outer membrane</location>
    </subcellularLocation>
</comment>
<evidence type="ECO:0000256" key="4">
    <source>
        <dbReference type="ARBA" id="ARBA00023237"/>
    </source>
</evidence>
<dbReference type="RefSeq" id="WP_141148666.1">
    <property type="nucleotide sequence ID" value="NZ_VHLG01000004.1"/>
</dbReference>
<feature type="signal peptide" evidence="6">
    <location>
        <begin position="1"/>
        <end position="20"/>
    </location>
</feature>
<evidence type="ECO:0000256" key="3">
    <source>
        <dbReference type="ARBA" id="ARBA00023136"/>
    </source>
</evidence>
<comment type="similarity">
    <text evidence="5">Belongs to the Omp25/RopB family.</text>
</comment>
<evidence type="ECO:0000256" key="1">
    <source>
        <dbReference type="ARBA" id="ARBA00004442"/>
    </source>
</evidence>
<comment type="caution">
    <text evidence="8">The sequence shown here is derived from an EMBL/GenBank/DDBJ whole genome shotgun (WGS) entry which is preliminary data.</text>
</comment>
<gene>
    <name evidence="8" type="ORF">FJU08_08955</name>
</gene>
<evidence type="ECO:0000313" key="9">
    <source>
        <dbReference type="Proteomes" id="UP000318801"/>
    </source>
</evidence>
<keyword evidence="4" id="KW-0998">Cell outer membrane</keyword>
<dbReference type="InterPro" id="IPR051692">
    <property type="entry name" value="OMP-like"/>
</dbReference>
<organism evidence="8 9">
    <name type="scientific">Martelella alba</name>
    <dbReference type="NCBI Taxonomy" id="2590451"/>
    <lineage>
        <taxon>Bacteria</taxon>
        <taxon>Pseudomonadati</taxon>
        <taxon>Pseudomonadota</taxon>
        <taxon>Alphaproteobacteria</taxon>
        <taxon>Hyphomicrobiales</taxon>
        <taxon>Aurantimonadaceae</taxon>
        <taxon>Martelella</taxon>
    </lineage>
</organism>